<dbReference type="HOGENOM" id="CLU_000960_2_5_5"/>
<protein>
    <submittedName>
        <fullName evidence="9">Drug resistance transporter, EmrB/QacA subfamily</fullName>
    </submittedName>
</protein>
<feature type="transmembrane region" description="Helical" evidence="7">
    <location>
        <begin position="146"/>
        <end position="166"/>
    </location>
</feature>
<feature type="transmembrane region" description="Helical" evidence="7">
    <location>
        <begin position="288"/>
        <end position="311"/>
    </location>
</feature>
<evidence type="ECO:0000256" key="1">
    <source>
        <dbReference type="ARBA" id="ARBA00004651"/>
    </source>
</evidence>
<dbReference type="PANTHER" id="PTHR23501">
    <property type="entry name" value="MAJOR FACILITATOR SUPERFAMILY"/>
    <property type="match status" value="1"/>
</dbReference>
<evidence type="ECO:0000256" key="7">
    <source>
        <dbReference type="SAM" id="Phobius"/>
    </source>
</evidence>
<feature type="transmembrane region" description="Helical" evidence="7">
    <location>
        <begin position="250"/>
        <end position="267"/>
    </location>
</feature>
<evidence type="ECO:0000256" key="6">
    <source>
        <dbReference type="ARBA" id="ARBA00023136"/>
    </source>
</evidence>
<dbReference type="InterPro" id="IPR020846">
    <property type="entry name" value="MFS_dom"/>
</dbReference>
<evidence type="ECO:0000256" key="2">
    <source>
        <dbReference type="ARBA" id="ARBA00022448"/>
    </source>
</evidence>
<proteinExistence type="predicted"/>
<dbReference type="KEGG" id="cak:Caul_0241"/>
<dbReference type="PROSITE" id="PS50850">
    <property type="entry name" value="MFS"/>
    <property type="match status" value="1"/>
</dbReference>
<dbReference type="STRING" id="366602.Caul_0241"/>
<feature type="transmembrane region" description="Helical" evidence="7">
    <location>
        <begin position="323"/>
        <end position="341"/>
    </location>
</feature>
<feature type="transmembrane region" description="Helical" evidence="7">
    <location>
        <begin position="480"/>
        <end position="502"/>
    </location>
</feature>
<dbReference type="CDD" id="cd17502">
    <property type="entry name" value="MFS_Azr1_MDR_like"/>
    <property type="match status" value="1"/>
</dbReference>
<keyword evidence="2" id="KW-0813">Transport</keyword>
<dbReference type="Gene3D" id="1.20.1250.20">
    <property type="entry name" value="MFS general substrate transporter like domains"/>
    <property type="match status" value="1"/>
</dbReference>
<feature type="transmembrane region" description="Helical" evidence="7">
    <location>
        <begin position="109"/>
        <end position="134"/>
    </location>
</feature>
<sequence precursor="true">MTTQTFTDTERRLTLGALMIVFLLSALDQTVVSTAMPRIIAELNGLTLYAWVTTAYLLTSTVMVPIWGKLGDIYGRKPVLLAGIGIFLAGSWLAGLSGEFGDLLGMSGMVQLIVFRALQGIGGGALFTTAFAIIADLYPPRERGKFAGIFGSVFGLASVLGPLIGGYFTDHGTVQLGSHLIAGWRWVFYVNLPLSLLSLFMILVKMPPLEHRRSGAVDYVGAILLVAAFVPLLLALSLGGHDFAWSSPQSLGLLAFAAVALILFLYAQTKASNPLVPLRLFGNRVFATANLAGFLISMAFLGVVTFLPLYMQLGLGVDATTSGLAILPLMGGLIVASTAAGQMVSKTGRYKPLMIVGAVLLMTGVWLLSRVTVHTTLPDLCWRMAIVGLGLGPGQSLFNIATQNAVEVRDIGVATSSNQFFRQIGSTIGVAVFGALLTHRLANEGQGLDLGALQGLALKATATGAARHADPALAQALTHAITGVFFAGLFVIGLGLVVIFLIPELPLRGRQPGPEPVLEKEPV</sequence>
<evidence type="ECO:0000313" key="9">
    <source>
        <dbReference type="EMBL" id="ABZ69378.1"/>
    </source>
</evidence>
<keyword evidence="5 7" id="KW-1133">Transmembrane helix</keyword>
<feature type="domain" description="Major facilitator superfamily (MFS) profile" evidence="8">
    <location>
        <begin position="14"/>
        <end position="506"/>
    </location>
</feature>
<evidence type="ECO:0000259" key="8">
    <source>
        <dbReference type="PROSITE" id="PS50850"/>
    </source>
</evidence>
<dbReference type="GO" id="GO:0022857">
    <property type="term" value="F:transmembrane transporter activity"/>
    <property type="evidence" value="ECO:0007669"/>
    <property type="project" value="InterPro"/>
</dbReference>
<comment type="subcellular location">
    <subcellularLocation>
        <location evidence="1">Cell membrane</location>
        <topology evidence="1">Multi-pass membrane protein</topology>
    </subcellularLocation>
</comment>
<feature type="transmembrane region" description="Helical" evidence="7">
    <location>
        <begin position="12"/>
        <end position="36"/>
    </location>
</feature>
<feature type="transmembrane region" description="Helical" evidence="7">
    <location>
        <begin position="79"/>
        <end position="97"/>
    </location>
</feature>
<accession>B0T3E3</accession>
<dbReference type="Pfam" id="PF07690">
    <property type="entry name" value="MFS_1"/>
    <property type="match status" value="1"/>
</dbReference>
<dbReference type="AlphaFoldDB" id="B0T3E3"/>
<keyword evidence="4 7" id="KW-0812">Transmembrane</keyword>
<feature type="transmembrane region" description="Helical" evidence="7">
    <location>
        <begin position="216"/>
        <end position="238"/>
    </location>
</feature>
<dbReference type="OrthoDB" id="9812221at2"/>
<feature type="transmembrane region" description="Helical" evidence="7">
    <location>
        <begin position="353"/>
        <end position="373"/>
    </location>
</feature>
<evidence type="ECO:0000256" key="3">
    <source>
        <dbReference type="ARBA" id="ARBA00022475"/>
    </source>
</evidence>
<keyword evidence="3" id="KW-1003">Cell membrane</keyword>
<evidence type="ECO:0000256" key="4">
    <source>
        <dbReference type="ARBA" id="ARBA00022692"/>
    </source>
</evidence>
<dbReference type="GO" id="GO:0005886">
    <property type="term" value="C:plasma membrane"/>
    <property type="evidence" value="ECO:0007669"/>
    <property type="project" value="UniProtKB-SubCell"/>
</dbReference>
<organism evidence="9">
    <name type="scientific">Caulobacter sp. (strain K31)</name>
    <dbReference type="NCBI Taxonomy" id="366602"/>
    <lineage>
        <taxon>Bacteria</taxon>
        <taxon>Pseudomonadati</taxon>
        <taxon>Pseudomonadota</taxon>
        <taxon>Alphaproteobacteria</taxon>
        <taxon>Caulobacterales</taxon>
        <taxon>Caulobacteraceae</taxon>
        <taxon>Caulobacter</taxon>
    </lineage>
</organism>
<name>B0T3E3_CAUSK</name>
<keyword evidence="6 7" id="KW-0472">Membrane</keyword>
<dbReference type="InterPro" id="IPR011701">
    <property type="entry name" value="MFS"/>
</dbReference>
<feature type="transmembrane region" description="Helical" evidence="7">
    <location>
        <begin position="48"/>
        <end position="67"/>
    </location>
</feature>
<dbReference type="Gene3D" id="1.20.1720.10">
    <property type="entry name" value="Multidrug resistance protein D"/>
    <property type="match status" value="1"/>
</dbReference>
<reference evidence="9" key="1">
    <citation type="submission" date="2008-01" db="EMBL/GenBank/DDBJ databases">
        <title>Complete sequence of chromosome of Caulobacter sp. K31.</title>
        <authorList>
            <consortium name="US DOE Joint Genome Institute"/>
            <person name="Copeland A."/>
            <person name="Lucas S."/>
            <person name="Lapidus A."/>
            <person name="Barry K."/>
            <person name="Glavina del Rio T."/>
            <person name="Dalin E."/>
            <person name="Tice H."/>
            <person name="Pitluck S."/>
            <person name="Bruce D."/>
            <person name="Goodwin L."/>
            <person name="Thompson L.S."/>
            <person name="Brettin T."/>
            <person name="Detter J.C."/>
            <person name="Han C."/>
            <person name="Schmutz J."/>
            <person name="Larimer F."/>
            <person name="Land M."/>
            <person name="Hauser L."/>
            <person name="Kyrpides N."/>
            <person name="Kim E."/>
            <person name="Stephens C."/>
            <person name="Richardson P."/>
        </authorList>
    </citation>
    <scope>NUCLEOTIDE SEQUENCE [LARGE SCALE GENOMIC DNA]</scope>
    <source>
        <strain evidence="9">K31</strain>
    </source>
</reference>
<dbReference type="SUPFAM" id="SSF103473">
    <property type="entry name" value="MFS general substrate transporter"/>
    <property type="match status" value="1"/>
</dbReference>
<dbReference type="eggNOG" id="COG0477">
    <property type="taxonomic scope" value="Bacteria"/>
</dbReference>
<dbReference type="EMBL" id="CP000927">
    <property type="protein sequence ID" value="ABZ69378.1"/>
    <property type="molecule type" value="Genomic_DNA"/>
</dbReference>
<gene>
    <name evidence="9" type="ordered locus">Caul_0241</name>
</gene>
<dbReference type="PANTHER" id="PTHR23501:SF197">
    <property type="entry name" value="COMD"/>
    <property type="match status" value="1"/>
</dbReference>
<dbReference type="FunFam" id="1.20.1720.10:FF:000004">
    <property type="entry name" value="EmrB/QacA family drug resistance transporter"/>
    <property type="match status" value="1"/>
</dbReference>
<dbReference type="InterPro" id="IPR036259">
    <property type="entry name" value="MFS_trans_sf"/>
</dbReference>
<evidence type="ECO:0000256" key="5">
    <source>
        <dbReference type="ARBA" id="ARBA00022989"/>
    </source>
</evidence>
<feature type="transmembrane region" description="Helical" evidence="7">
    <location>
        <begin position="186"/>
        <end position="204"/>
    </location>
</feature>